<name>A0A1P9X1G1_9BACT</name>
<sequence>MNPATLRWLADENFPIPAFRALTDAGWDVRHIGIDQGGLPDTAVMQAAIDEKRLLLTFDGDHGTLIFKDGYRPIGVIYFRLDDYLPDFPGRLLLRLDDEGWEFRGFITVIEPNIIRQRAIPRNH</sequence>
<evidence type="ECO:0000313" key="3">
    <source>
        <dbReference type="Proteomes" id="UP000187941"/>
    </source>
</evidence>
<dbReference type="AlphaFoldDB" id="A0A1P9X1G1"/>
<dbReference type="Proteomes" id="UP000187941">
    <property type="component" value="Chromosome"/>
</dbReference>
<feature type="domain" description="DUF5615" evidence="1">
    <location>
        <begin position="7"/>
        <end position="95"/>
    </location>
</feature>
<reference evidence="2 3" key="1">
    <citation type="submission" date="2016-01" db="EMBL/GenBank/DDBJ databases">
        <authorList>
            <person name="Oliw E.H."/>
        </authorList>
    </citation>
    <scope>NUCLEOTIDE SEQUENCE [LARGE SCALE GENOMIC DNA]</scope>
    <source>
        <strain evidence="2 3">DY10</strain>
    </source>
</reference>
<evidence type="ECO:0000259" key="1">
    <source>
        <dbReference type="Pfam" id="PF18480"/>
    </source>
</evidence>
<dbReference type="KEGG" id="smon:AWR27_20145"/>
<dbReference type="RefSeq" id="WP_077132886.1">
    <property type="nucleotide sequence ID" value="NZ_CP014263.1"/>
</dbReference>
<proteinExistence type="predicted"/>
<dbReference type="Pfam" id="PF18480">
    <property type="entry name" value="DUF5615"/>
    <property type="match status" value="1"/>
</dbReference>
<dbReference type="EMBL" id="CP014263">
    <property type="protein sequence ID" value="AQG81425.1"/>
    <property type="molecule type" value="Genomic_DNA"/>
</dbReference>
<dbReference type="InterPro" id="IPR041049">
    <property type="entry name" value="DUF5615"/>
</dbReference>
<evidence type="ECO:0000313" key="2">
    <source>
        <dbReference type="EMBL" id="AQG81425.1"/>
    </source>
</evidence>
<keyword evidence="3" id="KW-1185">Reference proteome</keyword>
<organism evidence="2 3">
    <name type="scientific">Spirosoma montaniterrae</name>
    <dbReference type="NCBI Taxonomy" id="1178516"/>
    <lineage>
        <taxon>Bacteria</taxon>
        <taxon>Pseudomonadati</taxon>
        <taxon>Bacteroidota</taxon>
        <taxon>Cytophagia</taxon>
        <taxon>Cytophagales</taxon>
        <taxon>Cytophagaceae</taxon>
        <taxon>Spirosoma</taxon>
    </lineage>
</organism>
<gene>
    <name evidence="2" type="ORF">AWR27_20145</name>
</gene>
<dbReference type="STRING" id="1178516.AWR27_20145"/>
<protein>
    <recommendedName>
        <fullName evidence="1">DUF5615 domain-containing protein</fullName>
    </recommendedName>
</protein>
<accession>A0A1P9X1G1</accession>